<keyword evidence="1" id="KW-0175">Coiled coil</keyword>
<evidence type="ECO:0000313" key="2">
    <source>
        <dbReference type="EMBL" id="QOR56259.1"/>
    </source>
</evidence>
<evidence type="ECO:0000256" key="1">
    <source>
        <dbReference type="SAM" id="Coils"/>
    </source>
</evidence>
<organism evidence="2 3">
    <name type="scientific">Bacillus phage DLc1</name>
    <dbReference type="NCBI Taxonomy" id="2777318"/>
    <lineage>
        <taxon>Viruses</taxon>
        <taxon>Duplodnaviria</taxon>
        <taxon>Heunggongvirae</taxon>
        <taxon>Uroviricota</taxon>
        <taxon>Caudoviricetes</taxon>
        <taxon>Salasmaviridae</taxon>
        <taxon>Huangshavirus</taxon>
        <taxon>Huangshavirus dlcuna</taxon>
    </lineage>
</organism>
<feature type="coiled-coil region" evidence="1">
    <location>
        <begin position="58"/>
        <end position="182"/>
    </location>
</feature>
<accession>A0A7M1RRD3</accession>
<dbReference type="Proteomes" id="UP000593635">
    <property type="component" value="Segment"/>
</dbReference>
<keyword evidence="3" id="KW-1185">Reference proteome</keyword>
<dbReference type="EMBL" id="MW012634">
    <property type="protein sequence ID" value="QOR56259.1"/>
    <property type="molecule type" value="Genomic_DNA"/>
</dbReference>
<protein>
    <submittedName>
        <fullName evidence="2">Uncharacterized protein</fullName>
    </submittedName>
</protein>
<dbReference type="GeneID" id="65132278"/>
<dbReference type="RefSeq" id="YP_010113740.1">
    <property type="nucleotide sequence ID" value="NC_055908.1"/>
</dbReference>
<name>A0A7M1RRD3_9CAUD</name>
<dbReference type="KEGG" id="vg:65132278"/>
<reference evidence="2 3" key="1">
    <citation type="submission" date="2020-09" db="EMBL/GenBank/DDBJ databases">
        <authorList>
            <person name="Li C."/>
            <person name="Ding Y."/>
            <person name="Wu Q."/>
        </authorList>
    </citation>
    <scope>NUCLEOTIDE SEQUENCE [LARGE SCALE GENOMIC DNA]</scope>
</reference>
<evidence type="ECO:0000313" key="3">
    <source>
        <dbReference type="Proteomes" id="UP000593635"/>
    </source>
</evidence>
<proteinExistence type="predicted"/>
<sequence>MKCQYCEHHTYVAYYDDKRICENCYEAFRKVGLSKMKKDYLKVAEENNRYKNLVTLNEEKLLKELKEKDEKIEGLKKNIERFNSSHALSVAITTIDDYEKIVKEKDDEIKELERKLHVSEKDVARHYHNSNYFENELKEAVKISNWNVEEAERKLKEKDKEIKRLNEKIVELELGFKETQYEEWCELKYWYVNIATGQTNMYRQHMNYEDACELIGMDSDNWTEFNVVKYKKEVK</sequence>